<dbReference type="RefSeq" id="XP_030997451.1">
    <property type="nucleotide sequence ID" value="XM_031142121.1"/>
</dbReference>
<feature type="compositionally biased region" description="Basic residues" evidence="7">
    <location>
        <begin position="1"/>
        <end position="10"/>
    </location>
</feature>
<organism evidence="9 10">
    <name type="scientific">Thyridium curvatum</name>
    <dbReference type="NCBI Taxonomy" id="1093900"/>
    <lineage>
        <taxon>Eukaryota</taxon>
        <taxon>Fungi</taxon>
        <taxon>Dikarya</taxon>
        <taxon>Ascomycota</taxon>
        <taxon>Pezizomycotina</taxon>
        <taxon>Sordariomycetes</taxon>
        <taxon>Sordariomycetidae</taxon>
        <taxon>Thyridiales</taxon>
        <taxon>Thyridiaceae</taxon>
        <taxon>Thyridium</taxon>
    </lineage>
</organism>
<dbReference type="Gene3D" id="2.30.31.10">
    <property type="entry name" value="Transcriptional Coactivator Pc4, Chain A"/>
    <property type="match status" value="1"/>
</dbReference>
<reference evidence="9 10" key="1">
    <citation type="submission" date="2019-06" db="EMBL/GenBank/DDBJ databases">
        <title>Draft genome sequence of the filamentous fungus Phialemoniopsis curvata isolated from diesel fuel.</title>
        <authorList>
            <person name="Varaljay V.A."/>
            <person name="Lyon W.J."/>
            <person name="Crouch A.L."/>
            <person name="Drake C.E."/>
            <person name="Hollomon J.M."/>
            <person name="Nadeau L.J."/>
            <person name="Nunn H.S."/>
            <person name="Stevenson B.S."/>
            <person name="Bojanowski C.L."/>
            <person name="Crookes-Goodson W.J."/>
        </authorList>
    </citation>
    <scope>NUCLEOTIDE SEQUENCE [LARGE SCALE GENOMIC DNA]</scope>
    <source>
        <strain evidence="9 10">D216</strain>
    </source>
</reference>
<dbReference type="Pfam" id="PF02229">
    <property type="entry name" value="PC4"/>
    <property type="match status" value="1"/>
</dbReference>
<dbReference type="Proteomes" id="UP000319257">
    <property type="component" value="Unassembled WGS sequence"/>
</dbReference>
<gene>
    <name evidence="9" type="ORF">E0L32_000074</name>
</gene>
<evidence type="ECO:0000256" key="7">
    <source>
        <dbReference type="SAM" id="MobiDB-lite"/>
    </source>
</evidence>
<keyword evidence="5" id="KW-0804">Transcription</keyword>
<evidence type="ECO:0000313" key="9">
    <source>
        <dbReference type="EMBL" id="TPX15740.1"/>
    </source>
</evidence>
<name>A0A507BGS6_9PEZI</name>
<feature type="compositionally biased region" description="Low complexity" evidence="7">
    <location>
        <begin position="30"/>
        <end position="42"/>
    </location>
</feature>
<sequence>MPKLERKRAARSMSEEDGDDNVQVKKKAKATSVASSGGVASGKDNEGNPFWELSRMRRVGVSKFRNNTLINIREYYENDGELKPGKKGISLSIEQYKALLKAIPAINAELRSQGQPVDDVAAGEEGAEAAEKLPKKKKAKSPVKKANIEATSDEDSE</sequence>
<dbReference type="EMBL" id="SKBQ01000001">
    <property type="protein sequence ID" value="TPX15740.1"/>
    <property type="molecule type" value="Genomic_DNA"/>
</dbReference>
<dbReference type="SUPFAM" id="SSF54447">
    <property type="entry name" value="ssDNA-binding transcriptional regulator domain"/>
    <property type="match status" value="1"/>
</dbReference>
<keyword evidence="3" id="KW-0805">Transcription regulation</keyword>
<dbReference type="InParanoid" id="A0A507BGS6"/>
<evidence type="ECO:0000313" key="10">
    <source>
        <dbReference type="Proteomes" id="UP000319257"/>
    </source>
</evidence>
<evidence type="ECO:0000256" key="3">
    <source>
        <dbReference type="ARBA" id="ARBA00023015"/>
    </source>
</evidence>
<dbReference type="OrthoDB" id="2505440at2759"/>
<dbReference type="InterPro" id="IPR003173">
    <property type="entry name" value="PC4_C"/>
</dbReference>
<dbReference type="GO" id="GO:0005634">
    <property type="term" value="C:nucleus"/>
    <property type="evidence" value="ECO:0007669"/>
    <property type="project" value="UniProtKB-SubCell"/>
</dbReference>
<evidence type="ECO:0000259" key="8">
    <source>
        <dbReference type="Pfam" id="PF02229"/>
    </source>
</evidence>
<feature type="domain" description="Transcriptional coactivator p15 (PC4) C-terminal" evidence="8">
    <location>
        <begin position="51"/>
        <end position="102"/>
    </location>
</feature>
<dbReference type="InterPro" id="IPR045125">
    <property type="entry name" value="Sub1/Tcp4-like"/>
</dbReference>
<feature type="compositionally biased region" description="Basic residues" evidence="7">
    <location>
        <begin position="134"/>
        <end position="143"/>
    </location>
</feature>
<comment type="caution">
    <text evidence="9">The sequence shown here is derived from an EMBL/GenBank/DDBJ whole genome shotgun (WGS) entry which is preliminary data.</text>
</comment>
<keyword evidence="6" id="KW-0539">Nucleus</keyword>
<keyword evidence="4" id="KW-0238">DNA-binding</keyword>
<evidence type="ECO:0000256" key="4">
    <source>
        <dbReference type="ARBA" id="ARBA00023125"/>
    </source>
</evidence>
<dbReference type="GO" id="GO:0060261">
    <property type="term" value="P:positive regulation of transcription initiation by RNA polymerase II"/>
    <property type="evidence" value="ECO:0007669"/>
    <property type="project" value="InterPro"/>
</dbReference>
<dbReference type="PANTHER" id="PTHR13215">
    <property type="entry name" value="RNA POLYMERASE II TRANSCRIPTIONAL COACTIVATOR"/>
    <property type="match status" value="1"/>
</dbReference>
<dbReference type="AlphaFoldDB" id="A0A507BGS6"/>
<dbReference type="STRING" id="1093900.A0A507BGS6"/>
<evidence type="ECO:0000256" key="1">
    <source>
        <dbReference type="ARBA" id="ARBA00004123"/>
    </source>
</evidence>
<evidence type="ECO:0000256" key="6">
    <source>
        <dbReference type="ARBA" id="ARBA00023242"/>
    </source>
</evidence>
<comment type="subcellular location">
    <subcellularLocation>
        <location evidence="1">Nucleus</location>
    </subcellularLocation>
</comment>
<dbReference type="GO" id="GO:0003713">
    <property type="term" value="F:transcription coactivator activity"/>
    <property type="evidence" value="ECO:0007669"/>
    <property type="project" value="InterPro"/>
</dbReference>
<dbReference type="GeneID" id="41967521"/>
<dbReference type="InterPro" id="IPR009044">
    <property type="entry name" value="ssDNA-bd_transcriptional_reg"/>
</dbReference>
<accession>A0A507BGS6</accession>
<feature type="region of interest" description="Disordered" evidence="7">
    <location>
        <begin position="112"/>
        <end position="157"/>
    </location>
</feature>
<keyword evidence="10" id="KW-1185">Reference proteome</keyword>
<protein>
    <recommendedName>
        <fullName evidence="8">Transcriptional coactivator p15 (PC4) C-terminal domain-containing protein</fullName>
    </recommendedName>
</protein>
<evidence type="ECO:0000256" key="5">
    <source>
        <dbReference type="ARBA" id="ARBA00023163"/>
    </source>
</evidence>
<feature type="region of interest" description="Disordered" evidence="7">
    <location>
        <begin position="1"/>
        <end position="50"/>
    </location>
</feature>
<evidence type="ECO:0000256" key="2">
    <source>
        <dbReference type="ARBA" id="ARBA00009001"/>
    </source>
</evidence>
<comment type="similarity">
    <text evidence="2">Belongs to the transcriptional coactivator PC4 family.</text>
</comment>
<dbReference type="GO" id="GO:0003677">
    <property type="term" value="F:DNA binding"/>
    <property type="evidence" value="ECO:0007669"/>
    <property type="project" value="UniProtKB-KW"/>
</dbReference>
<proteinExistence type="inferred from homology"/>